<gene>
    <name evidence="1" type="ORF">J1C48_01230</name>
</gene>
<accession>A0A939FTM2</accession>
<proteinExistence type="predicted"/>
<dbReference type="AlphaFoldDB" id="A0A939FTM2"/>
<keyword evidence="2" id="KW-1185">Reference proteome</keyword>
<reference evidence="1" key="1">
    <citation type="submission" date="2021-03" db="EMBL/GenBank/DDBJ databases">
        <title>Whole genome sequence of Jiella sp. CQZ9-1.</title>
        <authorList>
            <person name="Tuo L."/>
        </authorList>
    </citation>
    <scope>NUCLEOTIDE SEQUENCE</scope>
    <source>
        <strain evidence="1">CQZ9-1</strain>
    </source>
</reference>
<comment type="caution">
    <text evidence="1">The sequence shown here is derived from an EMBL/GenBank/DDBJ whole genome shotgun (WGS) entry which is preliminary data.</text>
</comment>
<evidence type="ECO:0000313" key="1">
    <source>
        <dbReference type="EMBL" id="MBO0661185.1"/>
    </source>
</evidence>
<dbReference type="EMBL" id="JAFMPP010000001">
    <property type="protein sequence ID" value="MBO0661185.1"/>
    <property type="molecule type" value="Genomic_DNA"/>
</dbReference>
<dbReference type="RefSeq" id="WP_207255829.1">
    <property type="nucleotide sequence ID" value="NZ_JAFMPP010000001.1"/>
</dbReference>
<evidence type="ECO:0000313" key="2">
    <source>
        <dbReference type="Proteomes" id="UP000664122"/>
    </source>
</evidence>
<dbReference type="Proteomes" id="UP000664122">
    <property type="component" value="Unassembled WGS sequence"/>
</dbReference>
<name>A0A939FTM2_9HYPH</name>
<organism evidence="1 2">
    <name type="scientific">Jiella flava</name>
    <dbReference type="NCBI Taxonomy" id="2816857"/>
    <lineage>
        <taxon>Bacteria</taxon>
        <taxon>Pseudomonadati</taxon>
        <taxon>Pseudomonadota</taxon>
        <taxon>Alphaproteobacteria</taxon>
        <taxon>Hyphomicrobiales</taxon>
        <taxon>Aurantimonadaceae</taxon>
        <taxon>Jiella</taxon>
    </lineage>
</organism>
<protein>
    <submittedName>
        <fullName evidence="1">Uncharacterized protein</fullName>
    </submittedName>
</protein>
<sequence>MSIDAKVATFQSLLQDDKNPASILDWRWGMAGRIRERDLLIPALHAAEASPGGEITTARLIEVLTDEFCPQGKDAEIIEGRHDTYFSQKVRNLVSHRDARTSIFAKGYATYHADSESIRITDAGRVFLSQVPTA</sequence>